<dbReference type="InterPro" id="IPR012337">
    <property type="entry name" value="RNaseH-like_sf"/>
</dbReference>
<sequence length="207" mass="22875">MAVYLHEEDLPEGVLAPGPVAVDTETMGLITARDRLCVVQIADGKGDEHLVRFKPGSDYAAPNLRAVLADPERLKIYHFARFDIAAIQHYLGVVAAPVFCTKIASKLVRTYTDRHGLKDLVRELLGKELSKQQQSSDWGGAELSDAQREYAASDVRYLHAAQAILATRLEREGRTALAQACFDFLPHRATLDLAGWPDHDIFSHEAA</sequence>
<keyword evidence="3" id="KW-1185">Reference proteome</keyword>
<dbReference type="SUPFAM" id="SSF53098">
    <property type="entry name" value="Ribonuclease H-like"/>
    <property type="match status" value="1"/>
</dbReference>
<dbReference type="SMART" id="SM00474">
    <property type="entry name" value="35EXOc"/>
    <property type="match status" value="1"/>
</dbReference>
<organism evidence="2 3">
    <name type="scientific">Novosphingobium ovatum</name>
    <dbReference type="NCBI Taxonomy" id="1908523"/>
    <lineage>
        <taxon>Bacteria</taxon>
        <taxon>Pseudomonadati</taxon>
        <taxon>Pseudomonadota</taxon>
        <taxon>Alphaproteobacteria</taxon>
        <taxon>Sphingomonadales</taxon>
        <taxon>Sphingomonadaceae</taxon>
        <taxon>Novosphingobium</taxon>
    </lineage>
</organism>
<dbReference type="Gene3D" id="3.30.420.10">
    <property type="entry name" value="Ribonuclease H-like superfamily/Ribonuclease H"/>
    <property type="match status" value="1"/>
</dbReference>
<feature type="domain" description="3'-5' exonuclease" evidence="1">
    <location>
        <begin position="1"/>
        <end position="170"/>
    </location>
</feature>
<proteinExistence type="predicted"/>
<dbReference type="EMBL" id="JAAAPO010000005">
    <property type="protein sequence ID" value="NBC37636.1"/>
    <property type="molecule type" value="Genomic_DNA"/>
</dbReference>
<reference evidence="3" key="1">
    <citation type="submission" date="2020-01" db="EMBL/GenBank/DDBJ databases">
        <title>Sphingomonas sp. strain CSW-10.</title>
        <authorList>
            <person name="Chen W.-M."/>
        </authorList>
    </citation>
    <scope>NUCLEOTIDE SEQUENCE [LARGE SCALE GENOMIC DNA]</scope>
    <source>
        <strain evidence="3">FSY-8</strain>
    </source>
</reference>
<dbReference type="PANTHER" id="PTHR47649">
    <property type="entry name" value="RIBONUCLEASE D"/>
    <property type="match status" value="1"/>
</dbReference>
<evidence type="ECO:0000259" key="1">
    <source>
        <dbReference type="SMART" id="SM00474"/>
    </source>
</evidence>
<protein>
    <submittedName>
        <fullName evidence="2">Ribonuclease D</fullName>
    </submittedName>
</protein>
<dbReference type="InterPro" id="IPR036397">
    <property type="entry name" value="RNaseH_sf"/>
</dbReference>
<comment type="caution">
    <text evidence="2">The sequence shown here is derived from an EMBL/GenBank/DDBJ whole genome shotgun (WGS) entry which is preliminary data.</text>
</comment>
<evidence type="ECO:0000313" key="3">
    <source>
        <dbReference type="Proteomes" id="UP000753724"/>
    </source>
</evidence>
<name>A0ABW9XGK0_9SPHN</name>
<dbReference type="InterPro" id="IPR002562">
    <property type="entry name" value="3'-5'_exonuclease_dom"/>
</dbReference>
<dbReference type="PANTHER" id="PTHR47649:SF1">
    <property type="entry name" value="RIBONUCLEASE D"/>
    <property type="match status" value="1"/>
</dbReference>
<dbReference type="RefSeq" id="WP_161719841.1">
    <property type="nucleotide sequence ID" value="NZ_JAAAPO010000005.1"/>
</dbReference>
<dbReference type="CDD" id="cd06142">
    <property type="entry name" value="RNaseD_exo"/>
    <property type="match status" value="1"/>
</dbReference>
<dbReference type="Proteomes" id="UP000753724">
    <property type="component" value="Unassembled WGS sequence"/>
</dbReference>
<dbReference type="InterPro" id="IPR051086">
    <property type="entry name" value="RNase_D-like"/>
</dbReference>
<accession>A0ABW9XGK0</accession>
<evidence type="ECO:0000313" key="2">
    <source>
        <dbReference type="EMBL" id="NBC37636.1"/>
    </source>
</evidence>
<dbReference type="Pfam" id="PF01612">
    <property type="entry name" value="DNA_pol_A_exo1"/>
    <property type="match status" value="1"/>
</dbReference>
<gene>
    <name evidence="2" type="ORF">GTZ99_13860</name>
</gene>